<dbReference type="OrthoDB" id="6137736at2759"/>
<evidence type="ECO:0000256" key="1">
    <source>
        <dbReference type="SAM" id="MobiDB-lite"/>
    </source>
</evidence>
<gene>
    <name evidence="3" type="ORF">NECAME_12370</name>
</gene>
<proteinExistence type="predicted"/>
<evidence type="ECO:0000313" key="3">
    <source>
        <dbReference type="EMBL" id="ETN75459.1"/>
    </source>
</evidence>
<organism evidence="3 4">
    <name type="scientific">Necator americanus</name>
    <name type="common">Human hookworm</name>
    <dbReference type="NCBI Taxonomy" id="51031"/>
    <lineage>
        <taxon>Eukaryota</taxon>
        <taxon>Metazoa</taxon>
        <taxon>Ecdysozoa</taxon>
        <taxon>Nematoda</taxon>
        <taxon>Chromadorea</taxon>
        <taxon>Rhabditida</taxon>
        <taxon>Rhabditina</taxon>
        <taxon>Rhabditomorpha</taxon>
        <taxon>Strongyloidea</taxon>
        <taxon>Ancylostomatidae</taxon>
        <taxon>Bunostominae</taxon>
        <taxon>Necator</taxon>
    </lineage>
</organism>
<feature type="chain" id="PRO_5004826288" evidence="2">
    <location>
        <begin position="26"/>
        <end position="131"/>
    </location>
</feature>
<dbReference type="KEGG" id="nai:NECAME_12370"/>
<protein>
    <submittedName>
        <fullName evidence="3">Uncharacterized protein</fullName>
    </submittedName>
</protein>
<evidence type="ECO:0000313" key="4">
    <source>
        <dbReference type="Proteomes" id="UP000053676"/>
    </source>
</evidence>
<accession>W2T1L3</accession>
<feature type="region of interest" description="Disordered" evidence="1">
    <location>
        <begin position="39"/>
        <end position="61"/>
    </location>
</feature>
<sequence length="131" mass="14613">MNGKVGTTPLLLPAISVLYLVKTLSRKGPLIIDTNTSLEKNDHRRSDTAVENEASETSVEANPCQTVRGPAKQHSVNPATISRRVNAIGKVKKMVKWIPRELKDSQKMRRLEAAVLLSIRNTHDLFLSRNM</sequence>
<keyword evidence="2" id="KW-0732">Signal</keyword>
<dbReference type="EMBL" id="KI660296">
    <property type="protein sequence ID" value="ETN75459.1"/>
    <property type="molecule type" value="Genomic_DNA"/>
</dbReference>
<reference evidence="4" key="1">
    <citation type="journal article" date="2014" name="Nat. Genet.">
        <title>Genome of the human hookworm Necator americanus.</title>
        <authorList>
            <person name="Tang Y.T."/>
            <person name="Gao X."/>
            <person name="Rosa B.A."/>
            <person name="Abubucker S."/>
            <person name="Hallsworth-Pepin K."/>
            <person name="Martin J."/>
            <person name="Tyagi R."/>
            <person name="Heizer E."/>
            <person name="Zhang X."/>
            <person name="Bhonagiri-Palsikar V."/>
            <person name="Minx P."/>
            <person name="Warren W.C."/>
            <person name="Wang Q."/>
            <person name="Zhan B."/>
            <person name="Hotez P.J."/>
            <person name="Sternberg P.W."/>
            <person name="Dougall A."/>
            <person name="Gaze S.T."/>
            <person name="Mulvenna J."/>
            <person name="Sotillo J."/>
            <person name="Ranganathan S."/>
            <person name="Rabelo E.M."/>
            <person name="Wilson R.K."/>
            <person name="Felgner P.L."/>
            <person name="Bethony J."/>
            <person name="Hawdon J.M."/>
            <person name="Gasser R.B."/>
            <person name="Loukas A."/>
            <person name="Mitreva M."/>
        </authorList>
    </citation>
    <scope>NUCLEOTIDE SEQUENCE [LARGE SCALE GENOMIC DNA]</scope>
</reference>
<dbReference type="Proteomes" id="UP000053676">
    <property type="component" value="Unassembled WGS sequence"/>
</dbReference>
<evidence type="ECO:0000256" key="2">
    <source>
        <dbReference type="SAM" id="SignalP"/>
    </source>
</evidence>
<keyword evidence="4" id="KW-1185">Reference proteome</keyword>
<dbReference type="AlphaFoldDB" id="W2T1L3"/>
<name>W2T1L3_NECAM</name>
<dbReference type="STRING" id="51031.W2T1L3"/>
<feature type="signal peptide" evidence="2">
    <location>
        <begin position="1"/>
        <end position="25"/>
    </location>
</feature>
<feature type="compositionally biased region" description="Basic and acidic residues" evidence="1">
    <location>
        <begin position="39"/>
        <end position="48"/>
    </location>
</feature>